<feature type="transmembrane region" description="Helical" evidence="1">
    <location>
        <begin position="6"/>
        <end position="29"/>
    </location>
</feature>
<reference evidence="2 3" key="1">
    <citation type="submission" date="2021-03" db="EMBL/GenBank/DDBJ databases">
        <authorList>
            <person name="Grouzdev D.S."/>
        </authorList>
    </citation>
    <scope>NUCLEOTIDE SEQUENCE [LARGE SCALE GENOMIC DNA]</scope>
    <source>
        <strain evidence="2 3">M50-1</strain>
    </source>
</reference>
<gene>
    <name evidence="2" type="ORF">EYB53_009100</name>
</gene>
<name>A0ABS4D8T3_9CHLR</name>
<dbReference type="RefSeq" id="WP_135477886.1">
    <property type="nucleotide sequence ID" value="NZ_SIJK02000013.1"/>
</dbReference>
<feature type="transmembrane region" description="Helical" evidence="1">
    <location>
        <begin position="137"/>
        <end position="161"/>
    </location>
</feature>
<keyword evidence="1" id="KW-1133">Transmembrane helix</keyword>
<accession>A0ABS4D8T3</accession>
<feature type="transmembrane region" description="Helical" evidence="1">
    <location>
        <begin position="374"/>
        <end position="398"/>
    </location>
</feature>
<feature type="transmembrane region" description="Helical" evidence="1">
    <location>
        <begin position="190"/>
        <end position="211"/>
    </location>
</feature>
<dbReference type="EMBL" id="SIJK02000013">
    <property type="protein sequence ID" value="MBP1465859.1"/>
    <property type="molecule type" value="Genomic_DNA"/>
</dbReference>
<evidence type="ECO:0000313" key="3">
    <source>
        <dbReference type="Proteomes" id="UP001193081"/>
    </source>
</evidence>
<proteinExistence type="predicted"/>
<sequence>MARFRFPSILSIVGLTGLLLVGLMLAWLAHDRPLAPQVAHGWLRADLLSALTLLLLAGYGLAAVVVSQADHWRTAVVAWCYGMAALTGHLALIAALVIVGVALQPAALAQRRLALASALATAGGLVLIGVMSGEWLYAAPGAGAGLVGGSLVLLLVGTVLASKAQPHLLFAMACYALLRTFSLGPWALQWLFVALVTGAALALWASWHATVAARALLPGWVQLVMAGFVLVGAGLGAGAGVVMASYVLLIGPLVLLARRPSFPLPNWPLLVLVWMAVAAAVAARLTVLAILLGLSGFLLVLALARWAVPPLRSAHVGRAGQGLALVGAVGAPLFVGTLAGPLVAQLQAGLSPYGELVASPWTGLLVVYNAEKEYVASLPVFVLVALGMVLAAAGWLILRVWAKFWPDRDDAWLPLSAAERGPGDDVDRAVCPTGIDMNRSTDKPKVPDL</sequence>
<keyword evidence="1" id="KW-0472">Membrane</keyword>
<feature type="transmembrane region" description="Helical" evidence="1">
    <location>
        <begin position="41"/>
        <end position="64"/>
    </location>
</feature>
<keyword evidence="1" id="KW-0812">Transmembrane</keyword>
<keyword evidence="3" id="KW-1185">Reference proteome</keyword>
<organism evidence="2 3">
    <name type="scientific">Candidatus Chloroploca mongolica</name>
    <dbReference type="NCBI Taxonomy" id="2528176"/>
    <lineage>
        <taxon>Bacteria</taxon>
        <taxon>Bacillati</taxon>
        <taxon>Chloroflexota</taxon>
        <taxon>Chloroflexia</taxon>
        <taxon>Chloroflexales</taxon>
        <taxon>Chloroflexineae</taxon>
        <taxon>Oscillochloridaceae</taxon>
        <taxon>Candidatus Chloroploca</taxon>
    </lineage>
</organism>
<comment type="caution">
    <text evidence="2">The sequence shown here is derived from an EMBL/GenBank/DDBJ whole genome shotgun (WGS) entry which is preliminary data.</text>
</comment>
<evidence type="ECO:0000256" key="1">
    <source>
        <dbReference type="SAM" id="Phobius"/>
    </source>
</evidence>
<feature type="transmembrane region" description="Helical" evidence="1">
    <location>
        <begin position="223"/>
        <end position="249"/>
    </location>
</feature>
<feature type="transmembrane region" description="Helical" evidence="1">
    <location>
        <begin position="76"/>
        <end position="101"/>
    </location>
</feature>
<feature type="transmembrane region" description="Helical" evidence="1">
    <location>
        <begin position="269"/>
        <end position="302"/>
    </location>
</feature>
<dbReference type="Proteomes" id="UP001193081">
    <property type="component" value="Unassembled WGS sequence"/>
</dbReference>
<protein>
    <submittedName>
        <fullName evidence="2">Uncharacterized protein</fullName>
    </submittedName>
</protein>
<evidence type="ECO:0000313" key="2">
    <source>
        <dbReference type="EMBL" id="MBP1465859.1"/>
    </source>
</evidence>
<feature type="transmembrane region" description="Helical" evidence="1">
    <location>
        <begin position="113"/>
        <end position="131"/>
    </location>
</feature>
<feature type="transmembrane region" description="Helical" evidence="1">
    <location>
        <begin position="323"/>
        <end position="344"/>
    </location>
</feature>